<proteinExistence type="predicted"/>
<reference evidence="2 3" key="1">
    <citation type="journal article" date="2003" name="Int. J. Syst. Evol. Microbiol.">
        <title>Bacillus nealsonii sp. nov., isolated from a spacecraft-assembly facility, whose spores are gamma-radiation resistant.</title>
        <authorList>
            <person name="Venkateswaran K."/>
            <person name="Kempf M."/>
            <person name="Chen F."/>
            <person name="Satomi M."/>
            <person name="Nicholson W."/>
            <person name="Kern R."/>
        </authorList>
    </citation>
    <scope>NUCLEOTIDE SEQUENCE [LARGE SCALE GENOMIC DNA]</scope>
    <source>
        <strain evidence="2 3">FO-92</strain>
    </source>
</reference>
<dbReference type="EMBL" id="PISE01000017">
    <property type="protein sequence ID" value="PKG23947.1"/>
    <property type="molecule type" value="Genomic_DNA"/>
</dbReference>
<accession>A0A2N0Z364</accession>
<dbReference type="Proteomes" id="UP000233375">
    <property type="component" value="Unassembled WGS sequence"/>
</dbReference>
<name>A0A2N0Z364_9BACI</name>
<feature type="region of interest" description="Disordered" evidence="1">
    <location>
        <begin position="146"/>
        <end position="167"/>
    </location>
</feature>
<evidence type="ECO:0000256" key="1">
    <source>
        <dbReference type="SAM" id="MobiDB-lite"/>
    </source>
</evidence>
<sequence>MKKIHAVTLKETEIVEDGQGGFKQITKGVKKIPCFITNYSLKMGKDLGLTEGSLIGDLLKLMPLAKLDKDDLNAMNSEDFDRVDEVEMMKLIYLGCIGADKNLEEDFDDFVSKYHGDFSETLILYVALLQDTIGNMNQKNKNKFAKGLQNSVSKTPDKNKKKLNHHR</sequence>
<protein>
    <submittedName>
        <fullName evidence="2">Uncharacterized protein</fullName>
    </submittedName>
</protein>
<comment type="caution">
    <text evidence="2">The sequence shown here is derived from an EMBL/GenBank/DDBJ whole genome shotgun (WGS) entry which is preliminary data.</text>
</comment>
<dbReference type="RefSeq" id="WP_101176910.1">
    <property type="nucleotide sequence ID" value="NZ_PISE01000017.1"/>
</dbReference>
<gene>
    <name evidence="2" type="ORF">CWS01_09260</name>
</gene>
<organism evidence="2 3">
    <name type="scientific">Niallia nealsonii</name>
    <dbReference type="NCBI Taxonomy" id="115979"/>
    <lineage>
        <taxon>Bacteria</taxon>
        <taxon>Bacillati</taxon>
        <taxon>Bacillota</taxon>
        <taxon>Bacilli</taxon>
        <taxon>Bacillales</taxon>
        <taxon>Bacillaceae</taxon>
        <taxon>Niallia</taxon>
    </lineage>
</organism>
<dbReference type="OrthoDB" id="2915142at2"/>
<dbReference type="AlphaFoldDB" id="A0A2N0Z364"/>
<keyword evidence="3" id="KW-1185">Reference proteome</keyword>
<evidence type="ECO:0000313" key="2">
    <source>
        <dbReference type="EMBL" id="PKG23947.1"/>
    </source>
</evidence>
<evidence type="ECO:0000313" key="3">
    <source>
        <dbReference type="Proteomes" id="UP000233375"/>
    </source>
</evidence>